<dbReference type="Pfam" id="PF10012">
    <property type="entry name" value="DUF2255"/>
    <property type="match status" value="1"/>
</dbReference>
<dbReference type="AlphaFoldDB" id="A0A6I3MC16"/>
<keyword evidence="2" id="KW-1185">Reference proteome</keyword>
<organism evidence="1 2">
    <name type="scientific">Agromyces bracchium</name>
    <dbReference type="NCBI Taxonomy" id="88376"/>
    <lineage>
        <taxon>Bacteria</taxon>
        <taxon>Bacillati</taxon>
        <taxon>Actinomycetota</taxon>
        <taxon>Actinomycetes</taxon>
        <taxon>Micrococcales</taxon>
        <taxon>Microbacteriaceae</taxon>
        <taxon>Agromyces</taxon>
    </lineage>
</organism>
<sequence length="129" mass="14214">MTDWTDDQLDRVGAADQLEIASVRDDGSLRPFTTVWVVRIGDELFVRSAYGPENGWYRRAKEAGVGRIKSAGVIRDVAFIEVPADDAGLHEALDAEYTRKYGPNHAAHIMATVLGDDVRGVTLRLDAQD</sequence>
<protein>
    <submittedName>
        <fullName evidence="1">DUF2255 family protein</fullName>
    </submittedName>
</protein>
<name>A0A6I3MC16_9MICO</name>
<dbReference type="EMBL" id="WMLB01000017">
    <property type="protein sequence ID" value="MTH68003.1"/>
    <property type="molecule type" value="Genomic_DNA"/>
</dbReference>
<accession>A0A6I3MC16</accession>
<comment type="caution">
    <text evidence="1">The sequence shown here is derived from an EMBL/GenBank/DDBJ whole genome shotgun (WGS) entry which is preliminary data.</text>
</comment>
<proteinExistence type="predicted"/>
<dbReference type="InterPro" id="IPR016888">
    <property type="entry name" value="UCP028498"/>
</dbReference>
<evidence type="ECO:0000313" key="1">
    <source>
        <dbReference type="EMBL" id="MTH68003.1"/>
    </source>
</evidence>
<dbReference type="Proteomes" id="UP000433071">
    <property type="component" value="Unassembled WGS sequence"/>
</dbReference>
<dbReference type="RefSeq" id="WP_155051056.1">
    <property type="nucleotide sequence ID" value="NZ_BAAAIB010000001.1"/>
</dbReference>
<dbReference type="OrthoDB" id="162563at2"/>
<gene>
    <name evidence="1" type="ORF">GJ743_06405</name>
</gene>
<reference evidence="1 2" key="1">
    <citation type="submission" date="2019-11" db="EMBL/GenBank/DDBJ databases">
        <title>Agromyces kandeliae sp. nov., isolated from mangrove soil.</title>
        <authorList>
            <person name="Wang R."/>
        </authorList>
    </citation>
    <scope>NUCLEOTIDE SEQUENCE [LARGE SCALE GENOMIC DNA]</scope>
    <source>
        <strain evidence="1 2">JCM 11433</strain>
    </source>
</reference>
<evidence type="ECO:0000313" key="2">
    <source>
        <dbReference type="Proteomes" id="UP000433071"/>
    </source>
</evidence>